<sequence>MDVNTDSSAFGRFDLNEIARSFPPSADTLLLDRYLTNEPGSSARVFRVYRGTPAHYHEGSDEYLYVLSGRGTFWMGATSDLREFAPGQLLFFKRRTIHALPDILEGPVVFFAVDAPRRDPKDIIFVNPEEGSAESFVRAQPA</sequence>
<evidence type="ECO:0000259" key="1">
    <source>
        <dbReference type="Pfam" id="PF07883"/>
    </source>
</evidence>
<comment type="caution">
    <text evidence="2">The sequence shown here is derived from an EMBL/GenBank/DDBJ whole genome shotgun (WGS) entry which is preliminary data.</text>
</comment>
<dbReference type="InterPro" id="IPR014710">
    <property type="entry name" value="RmlC-like_jellyroll"/>
</dbReference>
<dbReference type="OrthoDB" id="1177356at2"/>
<proteinExistence type="predicted"/>
<dbReference type="SUPFAM" id="SSF51182">
    <property type="entry name" value="RmlC-like cupins"/>
    <property type="match status" value="1"/>
</dbReference>
<protein>
    <submittedName>
        <fullName evidence="2">Cupin</fullName>
    </submittedName>
</protein>
<dbReference type="InterPro" id="IPR011051">
    <property type="entry name" value="RmlC_Cupin_sf"/>
</dbReference>
<evidence type="ECO:0000313" key="3">
    <source>
        <dbReference type="Proteomes" id="UP000236286"/>
    </source>
</evidence>
<dbReference type="Gene3D" id="2.60.120.10">
    <property type="entry name" value="Jelly Rolls"/>
    <property type="match status" value="1"/>
</dbReference>
<evidence type="ECO:0000313" key="2">
    <source>
        <dbReference type="EMBL" id="PNG26717.1"/>
    </source>
</evidence>
<dbReference type="Proteomes" id="UP000236286">
    <property type="component" value="Unassembled WGS sequence"/>
</dbReference>
<name>A0A2J7TJ05_METSI</name>
<organism evidence="2 3">
    <name type="scientific">Methylocella silvestris</name>
    <dbReference type="NCBI Taxonomy" id="199596"/>
    <lineage>
        <taxon>Bacteria</taxon>
        <taxon>Pseudomonadati</taxon>
        <taxon>Pseudomonadota</taxon>
        <taxon>Alphaproteobacteria</taxon>
        <taxon>Hyphomicrobiales</taxon>
        <taxon>Beijerinckiaceae</taxon>
        <taxon>Methylocella</taxon>
    </lineage>
</organism>
<feature type="domain" description="Cupin type-2" evidence="1">
    <location>
        <begin position="52"/>
        <end position="113"/>
    </location>
</feature>
<dbReference type="RefSeq" id="WP_102843013.1">
    <property type="nucleotide sequence ID" value="NZ_PDZR01000005.1"/>
</dbReference>
<dbReference type="Pfam" id="PF07883">
    <property type="entry name" value="Cupin_2"/>
    <property type="match status" value="1"/>
</dbReference>
<reference evidence="2 3" key="1">
    <citation type="submission" date="2017-10" db="EMBL/GenBank/DDBJ databases">
        <title>Genome announcement of Methylocella silvestris TVC from permafrost.</title>
        <authorList>
            <person name="Wang J."/>
            <person name="Geng K."/>
            <person name="Ul-Haque F."/>
            <person name="Crombie A.T."/>
            <person name="Street L.E."/>
            <person name="Wookey P.A."/>
            <person name="Murrell J.C."/>
            <person name="Pratscher J."/>
        </authorList>
    </citation>
    <scope>NUCLEOTIDE SEQUENCE [LARGE SCALE GENOMIC DNA]</scope>
    <source>
        <strain evidence="2 3">TVC</strain>
    </source>
</reference>
<gene>
    <name evidence="2" type="ORF">CR492_06920</name>
</gene>
<dbReference type="AlphaFoldDB" id="A0A2J7TJ05"/>
<dbReference type="InterPro" id="IPR013096">
    <property type="entry name" value="Cupin_2"/>
</dbReference>
<dbReference type="EMBL" id="PDZR01000005">
    <property type="protein sequence ID" value="PNG26717.1"/>
    <property type="molecule type" value="Genomic_DNA"/>
</dbReference>
<accession>A0A2J7TJ05</accession>